<keyword evidence="2" id="KW-1185">Reference proteome</keyword>
<evidence type="ECO:0008006" key="3">
    <source>
        <dbReference type="Google" id="ProtNLM"/>
    </source>
</evidence>
<name>A0ABU6XTE4_9FABA</name>
<reference evidence="1 2" key="1">
    <citation type="journal article" date="2023" name="Plants (Basel)">
        <title>Bridging the Gap: Combining Genomics and Transcriptomics Approaches to Understand Stylosanthes scabra, an Orphan Legume from the Brazilian Caatinga.</title>
        <authorList>
            <person name="Ferreira-Neto J.R.C."/>
            <person name="da Silva M.D."/>
            <person name="Binneck E."/>
            <person name="de Melo N.F."/>
            <person name="da Silva R.H."/>
            <person name="de Melo A.L.T.M."/>
            <person name="Pandolfi V."/>
            <person name="Bustamante F.O."/>
            <person name="Brasileiro-Vidal A.C."/>
            <person name="Benko-Iseppon A.M."/>
        </authorList>
    </citation>
    <scope>NUCLEOTIDE SEQUENCE [LARGE SCALE GENOMIC DNA]</scope>
    <source>
        <tissue evidence="1">Leaves</tissue>
    </source>
</reference>
<evidence type="ECO:0000313" key="1">
    <source>
        <dbReference type="EMBL" id="MED6200874.1"/>
    </source>
</evidence>
<proteinExistence type="predicted"/>
<comment type="caution">
    <text evidence="1">The sequence shown here is derived from an EMBL/GenBank/DDBJ whole genome shotgun (WGS) entry which is preliminary data.</text>
</comment>
<evidence type="ECO:0000313" key="2">
    <source>
        <dbReference type="Proteomes" id="UP001341840"/>
    </source>
</evidence>
<accession>A0ABU6XTE4</accession>
<sequence length="105" mass="11882">MSRFLHASAWLKRDIQRPNHTWLTFLALLTTWSKHLSNATFSCPSLLQPRRVAGRERTTATKKNIMLAGHEARPNDSGTPTVNRTLAMAAETRVGLWLAWIGENE</sequence>
<dbReference type="Proteomes" id="UP001341840">
    <property type="component" value="Unassembled WGS sequence"/>
</dbReference>
<dbReference type="EMBL" id="JASCZI010213126">
    <property type="protein sequence ID" value="MED6200874.1"/>
    <property type="molecule type" value="Genomic_DNA"/>
</dbReference>
<protein>
    <recommendedName>
        <fullName evidence="3">Secreted protein</fullName>
    </recommendedName>
</protein>
<organism evidence="1 2">
    <name type="scientific">Stylosanthes scabra</name>
    <dbReference type="NCBI Taxonomy" id="79078"/>
    <lineage>
        <taxon>Eukaryota</taxon>
        <taxon>Viridiplantae</taxon>
        <taxon>Streptophyta</taxon>
        <taxon>Embryophyta</taxon>
        <taxon>Tracheophyta</taxon>
        <taxon>Spermatophyta</taxon>
        <taxon>Magnoliopsida</taxon>
        <taxon>eudicotyledons</taxon>
        <taxon>Gunneridae</taxon>
        <taxon>Pentapetalae</taxon>
        <taxon>rosids</taxon>
        <taxon>fabids</taxon>
        <taxon>Fabales</taxon>
        <taxon>Fabaceae</taxon>
        <taxon>Papilionoideae</taxon>
        <taxon>50 kb inversion clade</taxon>
        <taxon>dalbergioids sensu lato</taxon>
        <taxon>Dalbergieae</taxon>
        <taxon>Pterocarpus clade</taxon>
        <taxon>Stylosanthes</taxon>
    </lineage>
</organism>
<gene>
    <name evidence="1" type="ORF">PIB30_089513</name>
</gene>